<dbReference type="EnsemblProtists" id="EOD08292">
    <property type="protein sequence ID" value="EOD08292"/>
    <property type="gene ID" value="EMIHUDRAFT_78724"/>
</dbReference>
<reference evidence="6" key="2">
    <citation type="submission" date="2024-10" db="UniProtKB">
        <authorList>
            <consortium name="EnsemblProtists"/>
        </authorList>
    </citation>
    <scope>IDENTIFICATION</scope>
</reference>
<dbReference type="Gene3D" id="3.40.50.300">
    <property type="entry name" value="P-loop containing nucleotide triphosphate hydrolases"/>
    <property type="match status" value="1"/>
</dbReference>
<sequence length="80" mass="8353">MLATATRTAADVEMLRFADLEISSSLRGNIAALGHEFATPVQSASMPPLLAGEDVVAKARTGTGKTLAFLVPTLHRLSTS</sequence>
<dbReference type="Pfam" id="PF00270">
    <property type="entry name" value="DEAD"/>
    <property type="match status" value="1"/>
</dbReference>
<keyword evidence="1" id="KW-0547">Nucleotide-binding</keyword>
<dbReference type="InterPro" id="IPR011545">
    <property type="entry name" value="DEAD/DEAH_box_helicase_dom"/>
</dbReference>
<accession>A0A0D3IAK7</accession>
<dbReference type="InterPro" id="IPR027417">
    <property type="entry name" value="P-loop_NTPase"/>
</dbReference>
<dbReference type="PANTHER" id="PTHR47959">
    <property type="entry name" value="ATP-DEPENDENT RNA HELICASE RHLE-RELATED"/>
    <property type="match status" value="1"/>
</dbReference>
<reference evidence="7" key="1">
    <citation type="journal article" date="2013" name="Nature">
        <title>Pan genome of the phytoplankton Emiliania underpins its global distribution.</title>
        <authorList>
            <person name="Read B.A."/>
            <person name="Kegel J."/>
            <person name="Klute M.J."/>
            <person name="Kuo A."/>
            <person name="Lefebvre S.C."/>
            <person name="Maumus F."/>
            <person name="Mayer C."/>
            <person name="Miller J."/>
            <person name="Monier A."/>
            <person name="Salamov A."/>
            <person name="Young J."/>
            <person name="Aguilar M."/>
            <person name="Claverie J.M."/>
            <person name="Frickenhaus S."/>
            <person name="Gonzalez K."/>
            <person name="Herman E.K."/>
            <person name="Lin Y.C."/>
            <person name="Napier J."/>
            <person name="Ogata H."/>
            <person name="Sarno A.F."/>
            <person name="Shmutz J."/>
            <person name="Schroeder D."/>
            <person name="de Vargas C."/>
            <person name="Verret F."/>
            <person name="von Dassow P."/>
            <person name="Valentin K."/>
            <person name="Van de Peer Y."/>
            <person name="Wheeler G."/>
            <person name="Dacks J.B."/>
            <person name="Delwiche C.F."/>
            <person name="Dyhrman S.T."/>
            <person name="Glockner G."/>
            <person name="John U."/>
            <person name="Richards T."/>
            <person name="Worden A.Z."/>
            <person name="Zhang X."/>
            <person name="Grigoriev I.V."/>
            <person name="Allen A.E."/>
            <person name="Bidle K."/>
            <person name="Borodovsky M."/>
            <person name="Bowler C."/>
            <person name="Brownlee C."/>
            <person name="Cock J.M."/>
            <person name="Elias M."/>
            <person name="Gladyshev V.N."/>
            <person name="Groth M."/>
            <person name="Guda C."/>
            <person name="Hadaegh A."/>
            <person name="Iglesias-Rodriguez M.D."/>
            <person name="Jenkins J."/>
            <person name="Jones B.M."/>
            <person name="Lawson T."/>
            <person name="Leese F."/>
            <person name="Lindquist E."/>
            <person name="Lobanov A."/>
            <person name="Lomsadze A."/>
            <person name="Malik S.B."/>
            <person name="Marsh M.E."/>
            <person name="Mackinder L."/>
            <person name="Mock T."/>
            <person name="Mueller-Roeber B."/>
            <person name="Pagarete A."/>
            <person name="Parker M."/>
            <person name="Probert I."/>
            <person name="Quesneville H."/>
            <person name="Raines C."/>
            <person name="Rensing S.A."/>
            <person name="Riano-Pachon D.M."/>
            <person name="Richier S."/>
            <person name="Rokitta S."/>
            <person name="Shiraiwa Y."/>
            <person name="Soanes D.M."/>
            <person name="van der Giezen M."/>
            <person name="Wahlund T.M."/>
            <person name="Williams B."/>
            <person name="Wilson W."/>
            <person name="Wolfe G."/>
            <person name="Wurch L.L."/>
        </authorList>
    </citation>
    <scope>NUCLEOTIDE SEQUENCE</scope>
</reference>
<evidence type="ECO:0000313" key="6">
    <source>
        <dbReference type="EnsemblProtists" id="EOD08292"/>
    </source>
</evidence>
<proteinExistence type="predicted"/>
<dbReference type="eggNOG" id="KOG0342">
    <property type="taxonomic scope" value="Eukaryota"/>
</dbReference>
<keyword evidence="7" id="KW-1185">Reference proteome</keyword>
<dbReference type="GO" id="GO:0016787">
    <property type="term" value="F:hydrolase activity"/>
    <property type="evidence" value="ECO:0007669"/>
    <property type="project" value="UniProtKB-KW"/>
</dbReference>
<dbReference type="AlphaFoldDB" id="A0A0D3IAK7"/>
<organism evidence="6 7">
    <name type="scientific">Emiliania huxleyi (strain CCMP1516)</name>
    <dbReference type="NCBI Taxonomy" id="280463"/>
    <lineage>
        <taxon>Eukaryota</taxon>
        <taxon>Haptista</taxon>
        <taxon>Haptophyta</taxon>
        <taxon>Prymnesiophyceae</taxon>
        <taxon>Isochrysidales</taxon>
        <taxon>Noelaerhabdaceae</taxon>
        <taxon>Emiliania</taxon>
    </lineage>
</organism>
<protein>
    <recommendedName>
        <fullName evidence="5">DEAD/DEAH-box helicase domain-containing protein</fullName>
    </recommendedName>
</protein>
<dbReference type="RefSeq" id="XP_005760721.1">
    <property type="nucleotide sequence ID" value="XM_005760664.1"/>
</dbReference>
<evidence type="ECO:0000313" key="7">
    <source>
        <dbReference type="Proteomes" id="UP000013827"/>
    </source>
</evidence>
<dbReference type="SUPFAM" id="SSF52540">
    <property type="entry name" value="P-loop containing nucleoside triphosphate hydrolases"/>
    <property type="match status" value="1"/>
</dbReference>
<dbReference type="GO" id="GO:0005829">
    <property type="term" value="C:cytosol"/>
    <property type="evidence" value="ECO:0007669"/>
    <property type="project" value="TreeGrafter"/>
</dbReference>
<dbReference type="KEGG" id="ehx:EMIHUDRAFT_78724"/>
<name>A0A0D3IAK7_EMIH1</name>
<keyword evidence="3" id="KW-0347">Helicase</keyword>
<feature type="domain" description="DEAD/DEAH-box helicase" evidence="5">
    <location>
        <begin position="39"/>
        <end position="77"/>
    </location>
</feature>
<evidence type="ECO:0000256" key="3">
    <source>
        <dbReference type="ARBA" id="ARBA00022806"/>
    </source>
</evidence>
<dbReference type="HOGENOM" id="CLU_2597430_0_0_1"/>
<dbReference type="GO" id="GO:0003676">
    <property type="term" value="F:nucleic acid binding"/>
    <property type="evidence" value="ECO:0007669"/>
    <property type="project" value="InterPro"/>
</dbReference>
<dbReference type="GO" id="GO:0003724">
    <property type="term" value="F:RNA helicase activity"/>
    <property type="evidence" value="ECO:0007669"/>
    <property type="project" value="TreeGrafter"/>
</dbReference>
<dbReference type="PaxDb" id="2903-EOD08292"/>
<dbReference type="Proteomes" id="UP000013827">
    <property type="component" value="Unassembled WGS sequence"/>
</dbReference>
<evidence type="ECO:0000256" key="1">
    <source>
        <dbReference type="ARBA" id="ARBA00022741"/>
    </source>
</evidence>
<dbReference type="GO" id="GO:0005524">
    <property type="term" value="F:ATP binding"/>
    <property type="evidence" value="ECO:0007669"/>
    <property type="project" value="UniProtKB-KW"/>
</dbReference>
<evidence type="ECO:0000256" key="2">
    <source>
        <dbReference type="ARBA" id="ARBA00022801"/>
    </source>
</evidence>
<evidence type="ECO:0000259" key="5">
    <source>
        <dbReference type="Pfam" id="PF00270"/>
    </source>
</evidence>
<dbReference type="STRING" id="2903.R1BG31"/>
<dbReference type="PANTHER" id="PTHR47959:SF1">
    <property type="entry name" value="ATP-DEPENDENT RNA HELICASE DBPA"/>
    <property type="match status" value="1"/>
</dbReference>
<evidence type="ECO:0000256" key="4">
    <source>
        <dbReference type="ARBA" id="ARBA00022840"/>
    </source>
</evidence>
<dbReference type="GeneID" id="17254444"/>
<dbReference type="InterPro" id="IPR050079">
    <property type="entry name" value="DEAD_box_RNA_helicase"/>
</dbReference>
<keyword evidence="2" id="KW-0378">Hydrolase</keyword>
<keyword evidence="4" id="KW-0067">ATP-binding</keyword>